<name>A0A9P0MYG2_NEZVI</name>
<dbReference type="EMBL" id="OV725083">
    <property type="protein sequence ID" value="CAH1407067.1"/>
    <property type="molecule type" value="Genomic_DNA"/>
</dbReference>
<dbReference type="AlphaFoldDB" id="A0A9P0MYG2"/>
<proteinExistence type="predicted"/>
<evidence type="ECO:0000313" key="2">
    <source>
        <dbReference type="Proteomes" id="UP001152798"/>
    </source>
</evidence>
<protein>
    <submittedName>
        <fullName evidence="1">Uncharacterized protein</fullName>
    </submittedName>
</protein>
<gene>
    <name evidence="1" type="ORF">NEZAVI_LOCUS14876</name>
</gene>
<reference evidence="1" key="1">
    <citation type="submission" date="2022-01" db="EMBL/GenBank/DDBJ databases">
        <authorList>
            <person name="King R."/>
        </authorList>
    </citation>
    <scope>NUCLEOTIDE SEQUENCE</scope>
</reference>
<keyword evidence="2" id="KW-1185">Reference proteome</keyword>
<accession>A0A9P0MYG2</accession>
<organism evidence="1 2">
    <name type="scientific">Nezara viridula</name>
    <name type="common">Southern green stink bug</name>
    <name type="synonym">Cimex viridulus</name>
    <dbReference type="NCBI Taxonomy" id="85310"/>
    <lineage>
        <taxon>Eukaryota</taxon>
        <taxon>Metazoa</taxon>
        <taxon>Ecdysozoa</taxon>
        <taxon>Arthropoda</taxon>
        <taxon>Hexapoda</taxon>
        <taxon>Insecta</taxon>
        <taxon>Pterygota</taxon>
        <taxon>Neoptera</taxon>
        <taxon>Paraneoptera</taxon>
        <taxon>Hemiptera</taxon>
        <taxon>Heteroptera</taxon>
        <taxon>Panheteroptera</taxon>
        <taxon>Pentatomomorpha</taxon>
        <taxon>Pentatomoidea</taxon>
        <taxon>Pentatomidae</taxon>
        <taxon>Pentatominae</taxon>
        <taxon>Nezara</taxon>
    </lineage>
</organism>
<evidence type="ECO:0000313" key="1">
    <source>
        <dbReference type="EMBL" id="CAH1407067.1"/>
    </source>
</evidence>
<dbReference type="Proteomes" id="UP001152798">
    <property type="component" value="Chromosome 7"/>
</dbReference>
<sequence length="156" mass="17150">MKNFNRILVFEPLCPNLGGNWLKRAYLSPHLPTSVSSASSHFLPLSLSLSLSRSLSLSLLPLSRKLEPWSSYLDQLRPSRCSKAPGSGWLLLLQRHALEGLEKGGTGGIGPNFKASIGTSSAYWALSEVNWYLNTTASQLLRGGINSNRTRWLHCA</sequence>